<evidence type="ECO:0000313" key="1">
    <source>
        <dbReference type="EMBL" id="SKB66802.1"/>
    </source>
</evidence>
<evidence type="ECO:0000313" key="2">
    <source>
        <dbReference type="Proteomes" id="UP000191112"/>
    </source>
</evidence>
<sequence length="341" mass="39662">MKVITLLRILIPIVILSLVCSCNKKPETKPAPKAQNITGVWILSGLLQTNNSFHAEKDWKNNRVTIMKSDSAEIFYNQRSDLYTKLDLKANNQFTTQLFDIKTDSAFDKAISGTWKLENNQLKLSAKATKEQANLEQIFDVTDYNDKVLKLKIIKEVTSEVSKSNPNYDLADRQKKFDNIIKEIGINQNDLTTKDLEYSSDFWTVNNFNDHQVLTRRIGQDEDISKYSQDLQSLIYGFPWDYLPYYEPIFENRSGRFSFLPKSKLDIEYQIDGSASGWCGTPAQGHYFGTYHYDKANKLMEISFTEPKIPQEVQRTFPYRNKSQKYQILAKNDYVMIWKKL</sequence>
<evidence type="ECO:0008006" key="3">
    <source>
        <dbReference type="Google" id="ProtNLM"/>
    </source>
</evidence>
<dbReference type="PROSITE" id="PS51257">
    <property type="entry name" value="PROKAR_LIPOPROTEIN"/>
    <property type="match status" value="1"/>
</dbReference>
<protein>
    <recommendedName>
        <fullName evidence="3">Lipocalin-like domain-containing protein</fullName>
    </recommendedName>
</protein>
<reference evidence="1 2" key="1">
    <citation type="submission" date="2017-02" db="EMBL/GenBank/DDBJ databases">
        <authorList>
            <person name="Peterson S.W."/>
        </authorList>
    </citation>
    <scope>NUCLEOTIDE SEQUENCE [LARGE SCALE GENOMIC DNA]</scope>
    <source>
        <strain evidence="1 2">DSM 22323</strain>
    </source>
</reference>
<dbReference type="OrthoDB" id="9831775at2"/>
<dbReference type="AlphaFoldDB" id="A0A1T5D511"/>
<accession>A0A1T5D511</accession>
<dbReference type="Proteomes" id="UP000191112">
    <property type="component" value="Unassembled WGS sequence"/>
</dbReference>
<keyword evidence="2" id="KW-1185">Reference proteome</keyword>
<dbReference type="STRING" id="619805.SAMN05660477_00636"/>
<proteinExistence type="predicted"/>
<gene>
    <name evidence="1" type="ORF">SAMN05660477_00636</name>
</gene>
<dbReference type="RefSeq" id="WP_079665898.1">
    <property type="nucleotide sequence ID" value="NZ_FUYZ01000001.1"/>
</dbReference>
<organism evidence="1 2">
    <name type="scientific">Soonwooa buanensis</name>
    <dbReference type="NCBI Taxonomy" id="619805"/>
    <lineage>
        <taxon>Bacteria</taxon>
        <taxon>Pseudomonadati</taxon>
        <taxon>Bacteroidota</taxon>
        <taxon>Flavobacteriia</taxon>
        <taxon>Flavobacteriales</taxon>
        <taxon>Weeksellaceae</taxon>
        <taxon>Chryseobacterium group</taxon>
        <taxon>Soonwooa</taxon>
    </lineage>
</organism>
<dbReference type="EMBL" id="FUYZ01000001">
    <property type="protein sequence ID" value="SKB66802.1"/>
    <property type="molecule type" value="Genomic_DNA"/>
</dbReference>
<name>A0A1T5D511_9FLAO</name>